<dbReference type="OMA" id="FTHILYC"/>
<sequence>MNMITYVSTATRLLIQASIGTNRKMCIHCFLEGETLLDFNFWVQMMFTHILYCFPVLHYLIFSFLLMQISSDPRLGMSTCVLPDELVVDILSRLPLKSLCRIKCVCKSWLALSSHPYYRQKLPRTPAGLLYQKFERGRVASPLGSAIHLARLPSGDKEIDTTLSFVPCYKYPIQLRGCCNGLLLCYQKIRSEEISNAIVCNPATQEWMALPDTEPGPARSNIAFELCFDPLWSEHFYVFKFQSIEVMSCINTEVKVFFSKDSTWSSCLWKTRDPFEGDSLFVNGVLYLKHFILNKILALDAPDRCTQGLNHRFIQLPGYPDRTDIFCCYNGRLSQSSGVLCYAKQELDGCAIRIWSLEGPDRWVVKHRLSMVDVFGRDMLLRTHSDGYWHFDYDIRTVNLERELVILDDEIADKIISVSISTGKGSQFQKIPRRFTKLYLSLFYVPYYGKVPALAR</sequence>
<feature type="domain" description="F-box" evidence="2">
    <location>
        <begin position="76"/>
        <end position="122"/>
    </location>
</feature>
<keyword evidence="1" id="KW-0812">Transmembrane</keyword>
<dbReference type="EMBL" id="LT934120">
    <property type="protein sequence ID" value="VAI38606.1"/>
    <property type="molecule type" value="Genomic_DNA"/>
</dbReference>
<evidence type="ECO:0000256" key="1">
    <source>
        <dbReference type="SAM" id="Phobius"/>
    </source>
</evidence>
<evidence type="ECO:0000313" key="4">
    <source>
        <dbReference type="Proteomes" id="UP000324705"/>
    </source>
</evidence>
<keyword evidence="1" id="KW-0472">Membrane</keyword>
<dbReference type="SMART" id="SM00256">
    <property type="entry name" value="FBOX"/>
    <property type="match status" value="1"/>
</dbReference>
<dbReference type="CDD" id="cd22157">
    <property type="entry name" value="F-box_AtFBW1-like"/>
    <property type="match status" value="1"/>
</dbReference>
<dbReference type="PANTHER" id="PTHR35546:SF59">
    <property type="entry name" value="OS01G0379400 PROTEIN"/>
    <property type="match status" value="1"/>
</dbReference>
<evidence type="ECO:0000259" key="2">
    <source>
        <dbReference type="PROSITE" id="PS50181"/>
    </source>
</evidence>
<proteinExistence type="predicted"/>
<evidence type="ECO:0000313" key="3">
    <source>
        <dbReference type="EMBL" id="VAI38606.1"/>
    </source>
</evidence>
<protein>
    <recommendedName>
        <fullName evidence="2">F-box domain-containing protein</fullName>
    </recommendedName>
</protein>
<dbReference type="SUPFAM" id="SSF81383">
    <property type="entry name" value="F-box domain"/>
    <property type="match status" value="1"/>
</dbReference>
<name>A0A9R0XKR8_TRITD</name>
<keyword evidence="1" id="KW-1133">Transmembrane helix</keyword>
<dbReference type="Gramene" id="TRITD5Bv1G225020.1">
    <property type="protein sequence ID" value="TRITD5Bv1G225020.1"/>
    <property type="gene ID" value="TRITD5Bv1G225020"/>
</dbReference>
<dbReference type="InterPro" id="IPR056592">
    <property type="entry name" value="Beta-prop_At3g26010-like"/>
</dbReference>
<dbReference type="PANTHER" id="PTHR35546">
    <property type="entry name" value="F-BOX PROTEIN INTERACTION DOMAIN PROTEIN-RELATED"/>
    <property type="match status" value="1"/>
</dbReference>
<accession>A0A9R0XKR8</accession>
<dbReference type="Gene3D" id="1.20.1280.50">
    <property type="match status" value="1"/>
</dbReference>
<dbReference type="PROSITE" id="PS50181">
    <property type="entry name" value="FBOX"/>
    <property type="match status" value="1"/>
</dbReference>
<dbReference type="Proteomes" id="UP000324705">
    <property type="component" value="Chromosome 5B"/>
</dbReference>
<dbReference type="InterPro" id="IPR055290">
    <property type="entry name" value="At3g26010-like"/>
</dbReference>
<keyword evidence="4" id="KW-1185">Reference proteome</keyword>
<reference evidence="3 4" key="1">
    <citation type="submission" date="2017-09" db="EMBL/GenBank/DDBJ databases">
        <authorList>
            <consortium name="International Durum Wheat Genome Sequencing Consortium (IDWGSC)"/>
            <person name="Milanesi L."/>
        </authorList>
    </citation>
    <scope>NUCLEOTIDE SEQUENCE [LARGE SCALE GENOMIC DNA]</scope>
    <source>
        <strain evidence="4">cv. Svevo</strain>
    </source>
</reference>
<feature type="transmembrane region" description="Helical" evidence="1">
    <location>
        <begin position="41"/>
        <end position="67"/>
    </location>
</feature>
<dbReference type="InterPro" id="IPR036047">
    <property type="entry name" value="F-box-like_dom_sf"/>
</dbReference>
<gene>
    <name evidence="3" type="ORF">TRITD_5Bv1G225020</name>
</gene>
<dbReference type="Pfam" id="PF12937">
    <property type="entry name" value="F-box-like"/>
    <property type="match status" value="1"/>
</dbReference>
<dbReference type="Pfam" id="PF24750">
    <property type="entry name" value="b-prop_At3g26010-like"/>
    <property type="match status" value="1"/>
</dbReference>
<dbReference type="InterPro" id="IPR001810">
    <property type="entry name" value="F-box_dom"/>
</dbReference>
<organism evidence="3 4">
    <name type="scientific">Triticum turgidum subsp. durum</name>
    <name type="common">Durum wheat</name>
    <name type="synonym">Triticum durum</name>
    <dbReference type="NCBI Taxonomy" id="4567"/>
    <lineage>
        <taxon>Eukaryota</taxon>
        <taxon>Viridiplantae</taxon>
        <taxon>Streptophyta</taxon>
        <taxon>Embryophyta</taxon>
        <taxon>Tracheophyta</taxon>
        <taxon>Spermatophyta</taxon>
        <taxon>Magnoliopsida</taxon>
        <taxon>Liliopsida</taxon>
        <taxon>Poales</taxon>
        <taxon>Poaceae</taxon>
        <taxon>BOP clade</taxon>
        <taxon>Pooideae</taxon>
        <taxon>Triticodae</taxon>
        <taxon>Triticeae</taxon>
        <taxon>Triticinae</taxon>
        <taxon>Triticum</taxon>
    </lineage>
</organism>
<dbReference type="AlphaFoldDB" id="A0A9R0XKR8"/>